<evidence type="ECO:0000313" key="2">
    <source>
        <dbReference type="Proteomes" id="UP000247409"/>
    </source>
</evidence>
<reference evidence="1 2" key="1">
    <citation type="journal article" date="2018" name="Mol. Biol. Evol.">
        <title>Analysis of the draft genome of the red seaweed Gracilariopsis chorda provides insights into genome size evolution in Rhodophyta.</title>
        <authorList>
            <person name="Lee J."/>
            <person name="Yang E.C."/>
            <person name="Graf L."/>
            <person name="Yang J.H."/>
            <person name="Qiu H."/>
            <person name="Zel Zion U."/>
            <person name="Chan C.X."/>
            <person name="Stephens T.G."/>
            <person name="Weber A.P.M."/>
            <person name="Boo G.H."/>
            <person name="Boo S.M."/>
            <person name="Kim K.M."/>
            <person name="Shin Y."/>
            <person name="Jung M."/>
            <person name="Lee S.J."/>
            <person name="Yim H.S."/>
            <person name="Lee J.H."/>
            <person name="Bhattacharya D."/>
            <person name="Yoon H.S."/>
        </authorList>
    </citation>
    <scope>NUCLEOTIDE SEQUENCE [LARGE SCALE GENOMIC DNA]</scope>
    <source>
        <strain evidence="1 2">SKKU-2015</strain>
        <tissue evidence="1">Whole body</tissue>
    </source>
</reference>
<dbReference type="AlphaFoldDB" id="A0A2V3IUC5"/>
<name>A0A2V3IUC5_9FLOR</name>
<organism evidence="1 2">
    <name type="scientific">Gracilariopsis chorda</name>
    <dbReference type="NCBI Taxonomy" id="448386"/>
    <lineage>
        <taxon>Eukaryota</taxon>
        <taxon>Rhodophyta</taxon>
        <taxon>Florideophyceae</taxon>
        <taxon>Rhodymeniophycidae</taxon>
        <taxon>Gracilariales</taxon>
        <taxon>Gracilariaceae</taxon>
        <taxon>Gracilariopsis</taxon>
    </lineage>
</organism>
<comment type="caution">
    <text evidence="1">The sequence shown here is derived from an EMBL/GenBank/DDBJ whole genome shotgun (WGS) entry which is preliminary data.</text>
</comment>
<dbReference type="Proteomes" id="UP000247409">
    <property type="component" value="Unassembled WGS sequence"/>
</dbReference>
<keyword evidence="2" id="KW-1185">Reference proteome</keyword>
<sequence length="231" mass="26590">MSSEKEDKVDVVLDKHATNDRLPVYERTSGVIPDDRQNYLERLSNYTLDWCESYRMLINKNPEVLWTDVTNDFSEAVLLNMRNPLLLMVRDTLMKNGFYVESRRGLKRYDALVNCLKADECPLIATKQNATHQESEVEPQTEILQSQIEEQSAEQPMEGIRGHDSYQPDVVGGPQTHCETSEDNYNDRKSSSYALQSLYKVFQGRKKFSGRFDEDLLGTSFRGNTSRVQST</sequence>
<protein>
    <submittedName>
        <fullName evidence="1">Uncharacterized protein</fullName>
    </submittedName>
</protein>
<dbReference type="EMBL" id="NBIV01000063">
    <property type="protein sequence ID" value="PXF45317.1"/>
    <property type="molecule type" value="Genomic_DNA"/>
</dbReference>
<accession>A0A2V3IUC5</accession>
<proteinExistence type="predicted"/>
<evidence type="ECO:0000313" key="1">
    <source>
        <dbReference type="EMBL" id="PXF45317.1"/>
    </source>
</evidence>
<gene>
    <name evidence="1" type="ORF">BWQ96_04907</name>
</gene>